<keyword evidence="1" id="KW-1133">Transmembrane helix</keyword>
<dbReference type="SUPFAM" id="SSF81301">
    <property type="entry name" value="Nucleotidyltransferase"/>
    <property type="match status" value="1"/>
</dbReference>
<dbReference type="Gene3D" id="3.30.460.10">
    <property type="entry name" value="Beta Polymerase, domain 2"/>
    <property type="match status" value="1"/>
</dbReference>
<evidence type="ECO:0000313" key="2">
    <source>
        <dbReference type="EMBL" id="RSI79557.1"/>
    </source>
</evidence>
<evidence type="ECO:0000256" key="1">
    <source>
        <dbReference type="SAM" id="Phobius"/>
    </source>
</evidence>
<keyword evidence="1" id="KW-0812">Transmembrane</keyword>
<dbReference type="Pfam" id="PF04439">
    <property type="entry name" value="Adenyl_transf"/>
    <property type="match status" value="1"/>
</dbReference>
<dbReference type="InterPro" id="IPR043519">
    <property type="entry name" value="NT_sf"/>
</dbReference>
<dbReference type="EMBL" id="RJNQ01000001">
    <property type="protein sequence ID" value="RSI79557.1"/>
    <property type="molecule type" value="Genomic_DNA"/>
</dbReference>
<keyword evidence="1" id="KW-0472">Membrane</keyword>
<evidence type="ECO:0000313" key="3">
    <source>
        <dbReference type="Proteomes" id="UP000272928"/>
    </source>
</evidence>
<proteinExistence type="predicted"/>
<dbReference type="AlphaFoldDB" id="A0A3R9IJ73"/>
<feature type="transmembrane region" description="Helical" evidence="1">
    <location>
        <begin position="79"/>
        <end position="97"/>
    </location>
</feature>
<name>A0A3R9IJ73_STRMT</name>
<gene>
    <name evidence="2" type="primary">aadK</name>
    <name evidence="2" type="ORF">D8856_00495</name>
</gene>
<sequence length="426" mass="49122">MKHDIDIKITKNSEEKINEFDAQDYLNEYVKSGETNQVEEDKENIIPKISGWAILVMIVIVVVNFASNQSWYLKPIGRQTNVLAVLLVVLLIIKKLFKKKKQRQRWLSSACKSSTGNLSKDLKKGYFWKKFFCNGMSSTESRVSTKKAGIPMRTEPEMLDVILQTSEILQVNAVAMSGSRTDTKAPKDEFQDYDVVYVVDDLDNLTSDLSWLDQFGNRLIEQYNVQGNRRLYLMLFEDGNRIDLTLCPKDHIQEWVDSEADYTVLKDEKGLFVPYSPSPQRFWTSPASAIDFEKACNEFWWVSAYVVKGICRNQIIYATDHLYGICQQELLKVLAWQVASDKGTVDVGKNYKYLFNYLPAEKEKGFSALLDFSSKEKITQSLFATMQLFHQEAQSLAHKMGFDYKKDVAEKMIEYAEERVKKFGNN</sequence>
<protein>
    <submittedName>
        <fullName evidence="2">Aminoglycoside 6-adenylyltransferase</fullName>
        <ecNumber evidence="2">2.7.7.-</ecNumber>
    </submittedName>
</protein>
<dbReference type="Gene3D" id="1.20.120.330">
    <property type="entry name" value="Nucleotidyltransferases domain 2"/>
    <property type="match status" value="1"/>
</dbReference>
<dbReference type="GO" id="GO:0016779">
    <property type="term" value="F:nucleotidyltransferase activity"/>
    <property type="evidence" value="ECO:0007669"/>
    <property type="project" value="UniProtKB-KW"/>
</dbReference>
<keyword evidence="2" id="KW-0548">Nucleotidyltransferase</keyword>
<feature type="transmembrane region" description="Helical" evidence="1">
    <location>
        <begin position="49"/>
        <end position="67"/>
    </location>
</feature>
<reference evidence="2 3" key="1">
    <citation type="submission" date="2018-11" db="EMBL/GenBank/DDBJ databases">
        <title>Species Designations Belie Phenotypic and Genotypic Heterogeneity in Oral Streptococci.</title>
        <authorList>
            <person name="Velsko I."/>
        </authorList>
    </citation>
    <scope>NUCLEOTIDE SEQUENCE [LARGE SCALE GENOMIC DNA]</scope>
    <source>
        <strain evidence="2 3">BCA16</strain>
    </source>
</reference>
<dbReference type="Proteomes" id="UP000272928">
    <property type="component" value="Unassembled WGS sequence"/>
</dbReference>
<comment type="caution">
    <text evidence="2">The sequence shown here is derived from an EMBL/GenBank/DDBJ whole genome shotgun (WGS) entry which is preliminary data.</text>
</comment>
<dbReference type="SUPFAM" id="SSF81631">
    <property type="entry name" value="PAP/OAS1 substrate-binding domain"/>
    <property type="match status" value="1"/>
</dbReference>
<dbReference type="InterPro" id="IPR007530">
    <property type="entry name" value="Aminoglycoside_adenylylTfrase"/>
</dbReference>
<accession>A0A3R9IJ73</accession>
<organism evidence="2 3">
    <name type="scientific">Streptococcus mitis</name>
    <dbReference type="NCBI Taxonomy" id="28037"/>
    <lineage>
        <taxon>Bacteria</taxon>
        <taxon>Bacillati</taxon>
        <taxon>Bacillota</taxon>
        <taxon>Bacilli</taxon>
        <taxon>Lactobacillales</taxon>
        <taxon>Streptococcaceae</taxon>
        <taxon>Streptococcus</taxon>
        <taxon>Streptococcus mitis group</taxon>
    </lineage>
</organism>
<dbReference type="EC" id="2.7.7.-" evidence="2"/>
<keyword evidence="2" id="KW-0808">Transferase</keyword>